<organism evidence="2 3">
    <name type="scientific">Enterococcus faecalis RP2S-4</name>
    <dbReference type="NCBI Taxonomy" id="1244145"/>
    <lineage>
        <taxon>Bacteria</taxon>
        <taxon>Bacillati</taxon>
        <taxon>Bacillota</taxon>
        <taxon>Bacilli</taxon>
        <taxon>Lactobacillales</taxon>
        <taxon>Enterococcaceae</taxon>
        <taxon>Enterococcus</taxon>
    </lineage>
</organism>
<dbReference type="EMBL" id="ATIR01000039">
    <property type="protein sequence ID" value="EPI09089.1"/>
    <property type="molecule type" value="Genomic_DNA"/>
</dbReference>
<evidence type="ECO:0000313" key="2">
    <source>
        <dbReference type="EMBL" id="EPI09089.1"/>
    </source>
</evidence>
<feature type="domain" description="Insertion element IS150 protein InsJ-like helix-turn-helix" evidence="1">
    <location>
        <begin position="8"/>
        <end position="56"/>
    </location>
</feature>
<dbReference type="SUPFAM" id="SSF46689">
    <property type="entry name" value="Homeodomain-like"/>
    <property type="match status" value="1"/>
</dbReference>
<protein>
    <recommendedName>
        <fullName evidence="1">Insertion element IS150 protein InsJ-like helix-turn-helix domain-containing protein</fullName>
    </recommendedName>
</protein>
<dbReference type="RefSeq" id="WP_016627282.1">
    <property type="nucleotide sequence ID" value="NZ_KE351869.1"/>
</dbReference>
<gene>
    <name evidence="2" type="ORF">D358_01304</name>
</gene>
<evidence type="ECO:0000259" key="1">
    <source>
        <dbReference type="Pfam" id="PF13518"/>
    </source>
</evidence>
<dbReference type="InterPro" id="IPR009057">
    <property type="entry name" value="Homeodomain-like_sf"/>
</dbReference>
<accession>A0ABC9TLW3</accession>
<evidence type="ECO:0000313" key="3">
    <source>
        <dbReference type="Proteomes" id="UP000015750"/>
    </source>
</evidence>
<comment type="caution">
    <text evidence="2">The sequence shown here is derived from an EMBL/GenBank/DDBJ whole genome shotgun (WGS) entry which is preliminary data.</text>
</comment>
<dbReference type="AlphaFoldDB" id="A0ABC9TLW3"/>
<name>A0ABC9TLW3_ENTFL</name>
<reference evidence="2 3" key="1">
    <citation type="submission" date="2013-06" db="EMBL/GenBank/DDBJ databases">
        <authorList>
            <person name="Weinstock G."/>
            <person name="Sodergren E."/>
            <person name="Lobos E.A."/>
            <person name="Fulton L."/>
            <person name="Fulton R."/>
            <person name="Courtney L."/>
            <person name="Fronick C."/>
            <person name="O'Laughlin M."/>
            <person name="Godfrey J."/>
            <person name="Wilson R.M."/>
            <person name="Miner T."/>
            <person name="Farmer C."/>
            <person name="Delehaunty K."/>
            <person name="Cordes M."/>
            <person name="Minx P."/>
            <person name="Tomlinson C."/>
            <person name="Chen J."/>
            <person name="Wollam A."/>
            <person name="Pepin K.H."/>
            <person name="Bhonagiri V."/>
            <person name="Zhang X."/>
            <person name="Warren W."/>
            <person name="Mitreva M."/>
            <person name="Mardis E.R."/>
            <person name="Wilson R.K."/>
        </authorList>
    </citation>
    <scope>NUCLEOTIDE SEQUENCE [LARGE SCALE GENOMIC DNA]</scope>
    <source>
        <strain evidence="2 3">RP2S-4</strain>
    </source>
</reference>
<dbReference type="Pfam" id="PF13518">
    <property type="entry name" value="HTH_28"/>
    <property type="match status" value="1"/>
</dbReference>
<proteinExistence type="predicted"/>
<dbReference type="Proteomes" id="UP000015750">
    <property type="component" value="Unassembled WGS sequence"/>
</dbReference>
<dbReference type="InterPro" id="IPR055247">
    <property type="entry name" value="InsJ-like_HTH"/>
</dbReference>
<sequence>MAKYDYAFKKQVVEAYQNGTGSYQTLANQFDIASIFTVRKRVKTVEKFGFNVLHRRVN</sequence>